<gene>
    <name evidence="2" type="ORF">TWF506_000054</name>
</gene>
<keyword evidence="3" id="KW-1185">Reference proteome</keyword>
<evidence type="ECO:0000256" key="1">
    <source>
        <dbReference type="SAM" id="MobiDB-lite"/>
    </source>
</evidence>
<dbReference type="Proteomes" id="UP001307849">
    <property type="component" value="Unassembled WGS sequence"/>
</dbReference>
<protein>
    <submittedName>
        <fullName evidence="2">Uncharacterized protein</fullName>
    </submittedName>
</protein>
<dbReference type="EMBL" id="JAVHJM010000001">
    <property type="protein sequence ID" value="KAK6519755.1"/>
    <property type="molecule type" value="Genomic_DNA"/>
</dbReference>
<sequence length="398" mass="44218">MSGSTCLHEMFHVDDIVKSGSKLKLHVTDVPMEYWARGRPSDPPVLKEVSAFGPRFTKLLAAFTKRDVESGTVFIRQNADSYKNFILAKFITDKLEGYPGLPIARVEDIADAWIPWEHQPARLLVKDKAGWDQYFDSPGAQTSPTECDDLSYCTSSSKDLVAQYLNPAVVDDSKYTQDFLNSRNALAKQFPGPLKPVVITPQASGTQSERGLICYKAGYEGPYDSAYVPLSFAEPKIRESCAIFKGIPLDAQKQQNLLMIWPIDGTKYNSLYTWVKWQINDPTCKDEPAYMMTEEDCVQKFLSVINSCDTDTVESKHGGSRVTDCLVWNVNIKGDGGYNPSTGKKVECFPRAEDPSQCSCSDNIIRDADANGNCPPPGVKKTRRNPIRSLPTPGNAEN</sequence>
<comment type="caution">
    <text evidence="2">The sequence shown here is derived from an EMBL/GenBank/DDBJ whole genome shotgun (WGS) entry which is preliminary data.</text>
</comment>
<name>A0AAN8NV52_9PEZI</name>
<proteinExistence type="predicted"/>
<dbReference type="AlphaFoldDB" id="A0AAN8NV52"/>
<reference evidence="2 3" key="1">
    <citation type="submission" date="2019-10" db="EMBL/GenBank/DDBJ databases">
        <authorList>
            <person name="Palmer J.M."/>
        </authorList>
    </citation>
    <scope>NUCLEOTIDE SEQUENCE [LARGE SCALE GENOMIC DNA]</scope>
    <source>
        <strain evidence="2 3">TWF506</strain>
    </source>
</reference>
<evidence type="ECO:0000313" key="3">
    <source>
        <dbReference type="Proteomes" id="UP001307849"/>
    </source>
</evidence>
<feature type="region of interest" description="Disordered" evidence="1">
    <location>
        <begin position="368"/>
        <end position="398"/>
    </location>
</feature>
<accession>A0AAN8NV52</accession>
<organism evidence="2 3">
    <name type="scientific">Arthrobotrys conoides</name>
    <dbReference type="NCBI Taxonomy" id="74498"/>
    <lineage>
        <taxon>Eukaryota</taxon>
        <taxon>Fungi</taxon>
        <taxon>Dikarya</taxon>
        <taxon>Ascomycota</taxon>
        <taxon>Pezizomycotina</taxon>
        <taxon>Orbiliomycetes</taxon>
        <taxon>Orbiliales</taxon>
        <taxon>Orbiliaceae</taxon>
        <taxon>Arthrobotrys</taxon>
    </lineage>
</organism>
<evidence type="ECO:0000313" key="2">
    <source>
        <dbReference type="EMBL" id="KAK6519755.1"/>
    </source>
</evidence>